<name>A0A4Q7ZT55_9ACTN</name>
<evidence type="ECO:0000256" key="1">
    <source>
        <dbReference type="ARBA" id="ARBA00022676"/>
    </source>
</evidence>
<dbReference type="GO" id="GO:0016757">
    <property type="term" value="F:glycosyltransferase activity"/>
    <property type="evidence" value="ECO:0007669"/>
    <property type="project" value="UniProtKB-KW"/>
</dbReference>
<protein>
    <submittedName>
        <fullName evidence="3">Glycosyl transferase family 1</fullName>
    </submittedName>
</protein>
<keyword evidence="2 3" id="KW-0808">Transferase</keyword>
<dbReference type="CDD" id="cd03801">
    <property type="entry name" value="GT4_PimA-like"/>
    <property type="match status" value="1"/>
</dbReference>
<proteinExistence type="predicted"/>
<comment type="caution">
    <text evidence="3">The sequence shown here is derived from an EMBL/GenBank/DDBJ whole genome shotgun (WGS) entry which is preliminary data.</text>
</comment>
<gene>
    <name evidence="3" type="ORF">EV385_6333</name>
</gene>
<organism evidence="3 4">
    <name type="scientific">Krasilnikovia cinnamomea</name>
    <dbReference type="NCBI Taxonomy" id="349313"/>
    <lineage>
        <taxon>Bacteria</taxon>
        <taxon>Bacillati</taxon>
        <taxon>Actinomycetota</taxon>
        <taxon>Actinomycetes</taxon>
        <taxon>Micromonosporales</taxon>
        <taxon>Micromonosporaceae</taxon>
        <taxon>Krasilnikovia</taxon>
    </lineage>
</organism>
<evidence type="ECO:0000313" key="3">
    <source>
        <dbReference type="EMBL" id="RZU54382.1"/>
    </source>
</evidence>
<dbReference type="SUPFAM" id="SSF53756">
    <property type="entry name" value="UDP-Glycosyltransferase/glycogen phosphorylase"/>
    <property type="match status" value="1"/>
</dbReference>
<dbReference type="AlphaFoldDB" id="A0A4Q7ZT55"/>
<dbReference type="Gene3D" id="3.40.50.2000">
    <property type="entry name" value="Glycogen Phosphorylase B"/>
    <property type="match status" value="2"/>
</dbReference>
<keyword evidence="4" id="KW-1185">Reference proteome</keyword>
<dbReference type="Pfam" id="PF13692">
    <property type="entry name" value="Glyco_trans_1_4"/>
    <property type="match status" value="1"/>
</dbReference>
<keyword evidence="1" id="KW-0328">Glycosyltransferase</keyword>
<dbReference type="PANTHER" id="PTHR12526:SF510">
    <property type="entry name" value="D-INOSITOL 3-PHOSPHATE GLYCOSYLTRANSFERASE"/>
    <property type="match status" value="1"/>
</dbReference>
<sequence length="380" mass="40183">MTYGPRVVHVIAEFSSHEAMGRTVTETARRVPGEHHVVTTRAHDGADAFASMHELGGRVATFPVGRTGALAGVLDGLRPDLVHLHAGALGPLQAALTVLRRHPTVLTAYAWPTVPGPGAWRRATLAEMRASNVLQPRVALTTLLPPPLAVAALRSAGIRTVLTPDPRVAARLGGRRWLQVRRLPSGAPQDDRRATYRADQPVIVFAGRAESVRGLDTLLAAFPQVRSKVPDAKLRLLLIPRPELPAILAAAGHADGVEVVTEPVKDLLAELAAAQVGTWPFKFDYTTSPPAMAVAEAMSVGLPVVATDVACVRAVLEPGVNGLAVPPADPAALASALTVLLRDEASWQRYADAGVRSVRERLGWDRAAAVTAEAYATALA</sequence>
<dbReference type="PANTHER" id="PTHR12526">
    <property type="entry name" value="GLYCOSYLTRANSFERASE"/>
    <property type="match status" value="1"/>
</dbReference>
<accession>A0A4Q7ZT55</accession>
<dbReference type="Proteomes" id="UP000292564">
    <property type="component" value="Unassembled WGS sequence"/>
</dbReference>
<evidence type="ECO:0000256" key="2">
    <source>
        <dbReference type="ARBA" id="ARBA00022679"/>
    </source>
</evidence>
<evidence type="ECO:0000313" key="4">
    <source>
        <dbReference type="Proteomes" id="UP000292564"/>
    </source>
</evidence>
<dbReference type="EMBL" id="SHKY01000001">
    <property type="protein sequence ID" value="RZU54382.1"/>
    <property type="molecule type" value="Genomic_DNA"/>
</dbReference>
<dbReference type="RefSeq" id="WP_242625180.1">
    <property type="nucleotide sequence ID" value="NZ_SHKY01000001.1"/>
</dbReference>
<reference evidence="3 4" key="1">
    <citation type="submission" date="2019-02" db="EMBL/GenBank/DDBJ databases">
        <title>Sequencing the genomes of 1000 actinobacteria strains.</title>
        <authorList>
            <person name="Klenk H.-P."/>
        </authorList>
    </citation>
    <scope>NUCLEOTIDE SEQUENCE [LARGE SCALE GENOMIC DNA]</scope>
    <source>
        <strain evidence="3 4">DSM 45162</strain>
    </source>
</reference>